<comment type="similarity">
    <text evidence="1">Belongs to the bacterial solute-binding protein 9 family.</text>
</comment>
<gene>
    <name evidence="5" type="ORF">B2G88_05235</name>
</gene>
<comment type="caution">
    <text evidence="5">The sequence shown here is derived from an EMBL/GenBank/DDBJ whole genome shotgun (WGS) entry which is preliminary data.</text>
</comment>
<dbReference type="Gene3D" id="3.40.50.1980">
    <property type="entry name" value="Nitrogenase molybdenum iron protein domain"/>
    <property type="match status" value="3"/>
</dbReference>
<keyword evidence="3" id="KW-0732">Signal</keyword>
<sequence>MTRTRRNVLLGAGAVGVGFLAGCLGDRADGGGSGAETTDVYASFFTLAEFTRSVVGDAGTTENAVPTGQHGHEWEPTTDMLPNVVESDAFVYFDVEGFQPWVDTARERIEADHADDVALIDAAAGIELREYDDDHTHGHSHEHGHDDSLSIHVIALEDDHGHVVADAHGDHWHDVPLEVPVDETVEFTVHLETDDGEALSLADDDYTLESALEGDTNTLTVETSGERLEIDGQEDGNATVVLRVLEDGTSGWEAPPLEVQVGDGRDHAHADDGGHGHDHDHTHGDYDAKFFADPVLAQDGVRNIRDALIDLDPDNATRYEDNAASYIEDLEALHSRFQATLEDRDHDHVVLAGHDSFQYLAERYGFEIHTPVGLSPDDEPSGREIAAAVEFVEEHGLEYVLWDYFDGPDTAETIAAEAEGAVETVMVSPAESVVEEWVEDGHGGYIGQMDEINLPAFERALGAENGD</sequence>
<dbReference type="PANTHER" id="PTHR42953:SF3">
    <property type="entry name" value="HIGH-AFFINITY ZINC UPTAKE SYSTEM PROTEIN ZNUA"/>
    <property type="match status" value="1"/>
</dbReference>
<dbReference type="OrthoDB" id="50488at2157"/>
<evidence type="ECO:0000256" key="4">
    <source>
        <dbReference type="SAM" id="MobiDB-lite"/>
    </source>
</evidence>
<dbReference type="InterPro" id="IPR006127">
    <property type="entry name" value="ZnuA-like"/>
</dbReference>
<proteinExistence type="inferred from homology"/>
<evidence type="ECO:0000256" key="1">
    <source>
        <dbReference type="ARBA" id="ARBA00011028"/>
    </source>
</evidence>
<dbReference type="PANTHER" id="PTHR42953">
    <property type="entry name" value="HIGH-AFFINITY ZINC UPTAKE SYSTEM PROTEIN ZNUA-RELATED"/>
    <property type="match status" value="1"/>
</dbReference>
<dbReference type="RefSeq" id="WP_087714158.1">
    <property type="nucleotide sequence ID" value="NZ_MWPH01000001.1"/>
</dbReference>
<dbReference type="GO" id="GO:0046872">
    <property type="term" value="F:metal ion binding"/>
    <property type="evidence" value="ECO:0007669"/>
    <property type="project" value="InterPro"/>
</dbReference>
<dbReference type="SUPFAM" id="SSF53807">
    <property type="entry name" value="Helical backbone' metal receptor"/>
    <property type="match status" value="2"/>
</dbReference>
<reference evidence="5 6" key="1">
    <citation type="submission" date="2017-02" db="EMBL/GenBank/DDBJ databases">
        <title>Natronthermophilus aegyptiacus gen. nov.,sp. nov., an aerobic, extremely halophilic alkalithermophilic archaeon isolated from the athalassohaline Wadi An Natrun, Egypt.</title>
        <authorList>
            <person name="Zhao B."/>
        </authorList>
    </citation>
    <scope>NUCLEOTIDE SEQUENCE [LARGE SCALE GENOMIC DNA]</scope>
    <source>
        <strain evidence="5 6">CGMCC 1.3597</strain>
    </source>
</reference>
<evidence type="ECO:0000256" key="2">
    <source>
        <dbReference type="ARBA" id="ARBA00022448"/>
    </source>
</evidence>
<dbReference type="PROSITE" id="PS51318">
    <property type="entry name" value="TAT"/>
    <property type="match status" value="1"/>
</dbReference>
<organism evidence="5 6">
    <name type="scientific">Natronolimnobius baerhuensis</name>
    <dbReference type="NCBI Taxonomy" id="253108"/>
    <lineage>
        <taxon>Archaea</taxon>
        <taxon>Methanobacteriati</taxon>
        <taxon>Methanobacteriota</taxon>
        <taxon>Stenosarchaea group</taxon>
        <taxon>Halobacteria</taxon>
        <taxon>Halobacteriales</taxon>
        <taxon>Natrialbaceae</taxon>
        <taxon>Natronolimnobius</taxon>
    </lineage>
</organism>
<keyword evidence="6" id="KW-1185">Reference proteome</keyword>
<dbReference type="InterPro" id="IPR050492">
    <property type="entry name" value="Bact_metal-bind_prot9"/>
</dbReference>
<protein>
    <submittedName>
        <fullName evidence="5">Metal ion ABC transporter substrate-binding protein</fullName>
    </submittedName>
</protein>
<dbReference type="InterPro" id="IPR006311">
    <property type="entry name" value="TAT_signal"/>
</dbReference>
<feature type="region of interest" description="Disordered" evidence="4">
    <location>
        <begin position="262"/>
        <end position="282"/>
    </location>
</feature>
<feature type="compositionally biased region" description="Basic and acidic residues" evidence="4">
    <location>
        <begin position="263"/>
        <end position="282"/>
    </location>
</feature>
<evidence type="ECO:0000313" key="5">
    <source>
        <dbReference type="EMBL" id="OVE86191.1"/>
    </source>
</evidence>
<accession>A0A202ED79</accession>
<name>A0A202ED79_9EURY</name>
<dbReference type="AlphaFoldDB" id="A0A202ED79"/>
<dbReference type="PROSITE" id="PS51257">
    <property type="entry name" value="PROKAR_LIPOPROTEIN"/>
    <property type="match status" value="1"/>
</dbReference>
<evidence type="ECO:0000256" key="3">
    <source>
        <dbReference type="ARBA" id="ARBA00022729"/>
    </source>
</evidence>
<keyword evidence="2" id="KW-0813">Transport</keyword>
<dbReference type="Proteomes" id="UP000196084">
    <property type="component" value="Unassembled WGS sequence"/>
</dbReference>
<dbReference type="EMBL" id="MWPH01000001">
    <property type="protein sequence ID" value="OVE86191.1"/>
    <property type="molecule type" value="Genomic_DNA"/>
</dbReference>
<evidence type="ECO:0000313" key="6">
    <source>
        <dbReference type="Proteomes" id="UP000196084"/>
    </source>
</evidence>
<dbReference type="Pfam" id="PF01297">
    <property type="entry name" value="ZnuA"/>
    <property type="match status" value="2"/>
</dbReference>
<dbReference type="GO" id="GO:0030001">
    <property type="term" value="P:metal ion transport"/>
    <property type="evidence" value="ECO:0007669"/>
    <property type="project" value="InterPro"/>
</dbReference>